<protein>
    <submittedName>
        <fullName evidence="2">Uncharacterized protein</fullName>
    </submittedName>
</protein>
<dbReference type="Proteomes" id="UP000479691">
    <property type="component" value="Unassembled WGS sequence"/>
</dbReference>
<name>A0A7C8P931_ORBOL</name>
<sequence>MTTWVPFRHSILLSVINLTTYSTSVSAFAFGFGPAQPGYGRLATQTTRVDRIDRVSPDYDCYSLIQPQAIRSTDRAQVNPGELQAVEAAITANWEDTAQMDAVAFYTTPDCREDSKALIVRWFSDKKLPQMSYLAAGFEGNRVPRRLTAYRPITIPPGPASEEDYELASVDFEAAILQNPGLMKPGSVFAPRTTRRSSVTYCDGLVRFAQFGERSIRALGGIAKEYFQSNPDAVEVPDDQDLANWPQLEQLFHGELQQLLTGATSLQNINRPRGRNAMFVPGSFNCNGLQKVAYVDHRPALGGLAQNGIEEETEVIQHDEVVLDSDQVNPSRIRAQGNTGRNIIDLDEEDDTRYGYFTIDTDSESSEQAALDTLLGSSRERPQGPNLNPSSGTIFQATTAPATSQGQQSEERLRMGGIRGLRAKRKKEAAARSRPGTEAVVNLDNENADEVEIAPVKVLVSQGNLEDQGFNVRRLNDPSRSTTDPEYEILRASQQADSIFGPIDSFASRQGQTFNTQNQNYPPRGGVGTDLEQLRGVVNLLKQQFFPSGFPALSGSQGQSGNTDRPKIHIPIPRYTRMQEEKVQIPPLAQSIQNSVDTSAQQPSEFLRDLNEIWLEYGGQEPAIPVVISDMLSDNLQPPLGR</sequence>
<dbReference type="EMBL" id="JAABOE010000076">
    <property type="protein sequence ID" value="KAF3170017.1"/>
    <property type="molecule type" value="Genomic_DNA"/>
</dbReference>
<comment type="caution">
    <text evidence="2">The sequence shown here is derived from an EMBL/GenBank/DDBJ whole genome shotgun (WGS) entry which is preliminary data.</text>
</comment>
<evidence type="ECO:0000313" key="2">
    <source>
        <dbReference type="EMBL" id="KAF3170017.1"/>
    </source>
</evidence>
<proteinExistence type="predicted"/>
<evidence type="ECO:0000256" key="1">
    <source>
        <dbReference type="SAM" id="MobiDB-lite"/>
    </source>
</evidence>
<evidence type="ECO:0000313" key="3">
    <source>
        <dbReference type="Proteomes" id="UP000479691"/>
    </source>
</evidence>
<reference evidence="2 3" key="1">
    <citation type="submission" date="2019-06" db="EMBL/GenBank/DDBJ databases">
        <authorList>
            <person name="Palmer J.M."/>
        </authorList>
    </citation>
    <scope>NUCLEOTIDE SEQUENCE [LARGE SCALE GENOMIC DNA]</scope>
    <source>
        <strain evidence="2 3">TWF788</strain>
    </source>
</reference>
<dbReference type="AlphaFoldDB" id="A0A7C8P931"/>
<feature type="region of interest" description="Disordered" evidence="1">
    <location>
        <begin position="399"/>
        <end position="437"/>
    </location>
</feature>
<gene>
    <name evidence="2" type="ORF">TWF788_010272</name>
</gene>
<feature type="compositionally biased region" description="Polar residues" evidence="1">
    <location>
        <begin position="399"/>
        <end position="408"/>
    </location>
</feature>
<accession>A0A7C8P931</accession>
<organism evidence="2 3">
    <name type="scientific">Orbilia oligospora</name>
    <name type="common">Nematode-trapping fungus</name>
    <name type="synonym">Arthrobotrys oligospora</name>
    <dbReference type="NCBI Taxonomy" id="2813651"/>
    <lineage>
        <taxon>Eukaryota</taxon>
        <taxon>Fungi</taxon>
        <taxon>Dikarya</taxon>
        <taxon>Ascomycota</taxon>
        <taxon>Pezizomycotina</taxon>
        <taxon>Orbiliomycetes</taxon>
        <taxon>Orbiliales</taxon>
        <taxon>Orbiliaceae</taxon>
        <taxon>Orbilia</taxon>
    </lineage>
</organism>